<sequence>MNLGHVAILPQAPPAGVAESAFASSELAVLDLADEDRVEPPGTGHVLTGAGWRRRWVRAFQLLQALLQIFPVLVGET</sequence>
<accession>A0A1W2FZS9</accession>
<dbReference type="EMBL" id="FWXV01000024">
    <property type="protein sequence ID" value="SMD27401.1"/>
    <property type="molecule type" value="Genomic_DNA"/>
</dbReference>
<evidence type="ECO:0000313" key="1">
    <source>
        <dbReference type="EMBL" id="SMD27401.1"/>
    </source>
</evidence>
<evidence type="ECO:0000313" key="2">
    <source>
        <dbReference type="Proteomes" id="UP000192674"/>
    </source>
</evidence>
<dbReference type="Proteomes" id="UP000192674">
    <property type="component" value="Unassembled WGS sequence"/>
</dbReference>
<dbReference type="AlphaFoldDB" id="A0A1W2FZS9"/>
<protein>
    <submittedName>
        <fullName evidence="1">Uncharacterized protein</fullName>
    </submittedName>
</protein>
<proteinExistence type="predicted"/>
<reference evidence="1 2" key="1">
    <citation type="submission" date="2017-04" db="EMBL/GenBank/DDBJ databases">
        <authorList>
            <person name="Afonso C.L."/>
            <person name="Miller P.J."/>
            <person name="Scott M.A."/>
            <person name="Spackman E."/>
            <person name="Goraichik I."/>
            <person name="Dimitrov K.M."/>
            <person name="Suarez D.L."/>
            <person name="Swayne D.E."/>
        </authorList>
    </citation>
    <scope>NUCLEOTIDE SEQUENCE [LARGE SCALE GENOMIC DNA]</scope>
    <source>
        <strain evidence="1 2">DSM 43828</strain>
    </source>
</reference>
<name>A0A1W2FZS9_KIBAR</name>
<keyword evidence="2" id="KW-1185">Reference proteome</keyword>
<gene>
    <name evidence="1" type="ORF">SAMN05661093_11008</name>
</gene>
<organism evidence="1 2">
    <name type="scientific">Kibdelosporangium aridum</name>
    <dbReference type="NCBI Taxonomy" id="2030"/>
    <lineage>
        <taxon>Bacteria</taxon>
        <taxon>Bacillati</taxon>
        <taxon>Actinomycetota</taxon>
        <taxon>Actinomycetes</taxon>
        <taxon>Pseudonocardiales</taxon>
        <taxon>Pseudonocardiaceae</taxon>
        <taxon>Kibdelosporangium</taxon>
    </lineage>
</organism>